<keyword evidence="5 11" id="KW-0812">Transmembrane</keyword>
<feature type="transmembrane region" description="Helical" evidence="11">
    <location>
        <begin position="390"/>
        <end position="410"/>
    </location>
</feature>
<comment type="subcellular location">
    <subcellularLocation>
        <location evidence="1">Cell membrane</location>
        <topology evidence="1">Multi-pass membrane protein</topology>
    </subcellularLocation>
    <subcellularLocation>
        <location evidence="11">Membrane</location>
        <topology evidence="11">Multi-pass membrane protein</topology>
    </subcellularLocation>
</comment>
<keyword evidence="3 11" id="KW-0813">Transport</keyword>
<evidence type="ECO:0000256" key="5">
    <source>
        <dbReference type="ARBA" id="ARBA00022692"/>
    </source>
</evidence>
<gene>
    <name evidence="12" type="ORF">phytr_9620</name>
</gene>
<evidence type="ECO:0000256" key="3">
    <source>
        <dbReference type="ARBA" id="ARBA00022448"/>
    </source>
</evidence>
<dbReference type="AlphaFoldDB" id="A0A2P1P9G6"/>
<dbReference type="GO" id="GO:0005886">
    <property type="term" value="C:plasma membrane"/>
    <property type="evidence" value="ECO:0007669"/>
    <property type="project" value="UniProtKB-SubCell"/>
</dbReference>
<dbReference type="PANTHER" id="PTHR31187">
    <property type="match status" value="1"/>
</dbReference>
<organism evidence="12 13">
    <name type="scientific">Candidatus Phycorickettsia trachydisci</name>
    <dbReference type="NCBI Taxonomy" id="2115978"/>
    <lineage>
        <taxon>Bacteria</taxon>
        <taxon>Pseudomonadati</taxon>
        <taxon>Pseudomonadota</taxon>
        <taxon>Alphaproteobacteria</taxon>
        <taxon>Rickettsiales</taxon>
        <taxon>Rickettsiaceae</taxon>
        <taxon>Candidatus Phycorickettsia</taxon>
    </lineage>
</organism>
<evidence type="ECO:0000313" key="12">
    <source>
        <dbReference type="EMBL" id="AVP87890.1"/>
    </source>
</evidence>
<feature type="transmembrane region" description="Helical" evidence="11">
    <location>
        <begin position="234"/>
        <end position="257"/>
    </location>
</feature>
<accession>A0A2P1P9G6</accession>
<dbReference type="PANTHER" id="PTHR31187:SF1">
    <property type="entry name" value="ADP,ATP CARRIER PROTEIN 1"/>
    <property type="match status" value="1"/>
</dbReference>
<feature type="transmembrane region" description="Helical" evidence="11">
    <location>
        <begin position="71"/>
        <end position="90"/>
    </location>
</feature>
<dbReference type="GO" id="GO:0005471">
    <property type="term" value="F:ATP:ADP antiporter activity"/>
    <property type="evidence" value="ECO:0007669"/>
    <property type="project" value="InterPro"/>
</dbReference>
<evidence type="ECO:0000256" key="10">
    <source>
        <dbReference type="ARBA" id="ARBA00024792"/>
    </source>
</evidence>
<feature type="transmembrane region" description="Helical" evidence="11">
    <location>
        <begin position="293"/>
        <end position="316"/>
    </location>
</feature>
<feature type="transmembrane region" description="Helical" evidence="11">
    <location>
        <begin position="155"/>
        <end position="177"/>
    </location>
</feature>
<evidence type="ECO:0000256" key="9">
    <source>
        <dbReference type="ARBA" id="ARBA00023136"/>
    </source>
</evidence>
<feature type="transmembrane region" description="Helical" evidence="11">
    <location>
        <begin position="362"/>
        <end position="384"/>
    </location>
</feature>
<evidence type="ECO:0000313" key="13">
    <source>
        <dbReference type="Proteomes" id="UP000241762"/>
    </source>
</evidence>
<keyword evidence="8 11" id="KW-1133">Transmembrane helix</keyword>
<keyword evidence="6 11" id="KW-0547">Nucleotide-binding</keyword>
<feature type="transmembrane region" description="Helical" evidence="11">
    <location>
        <begin position="189"/>
        <end position="211"/>
    </location>
</feature>
<sequence>METNKSCLSIRSRLKNINFREIIWPIHRSELVKFVPMCLLMFFILLSYNILRGLKDSLVMTHISPQVISFIKLWFEMPAGVLMVLLYSALCNRMSTESAFRVILLGFVSFLALFAYVLYPLRDFFQPDPLVVEHYISQYSNFKWFIKIWGQWTCVAFYIVGELWPIVIFSLLFWQLANKITNTEEAKRFYSFFSLFGQSNLLLSGSLIVYFSSKNHILTNFIGYVSNASNSTEIMVQSLVLLVIFFSILCFYLHYFIEARVIKKMELTDKKPKVKAPKLGLIESLKVILKSRYLWLICILLISYSTSVNLLEGLWFEKAREYYGTTEGFIKYQGTVLMWTGVATVLCSFIGSAVIRYYGWFWGAVTTPFIIMCVGVAFFIFCMFEGQLTVLAHSLSLISPQFLIVFMGGAQNVLGKGTKYSFFDASKEMVYIPLDDEMKTKGKAAVDIVGAKIGKSIGAILQCAMFTIYPSAKHSSIVHLLMSLFIIVCLVWIYSVKSLDKEYGLRIKS</sequence>
<evidence type="ECO:0000256" key="6">
    <source>
        <dbReference type="ARBA" id="ARBA00022741"/>
    </source>
</evidence>
<dbReference type="Proteomes" id="UP000241762">
    <property type="component" value="Chromosome"/>
</dbReference>
<evidence type="ECO:0000256" key="8">
    <source>
        <dbReference type="ARBA" id="ARBA00022989"/>
    </source>
</evidence>
<dbReference type="Pfam" id="PF03219">
    <property type="entry name" value="TLC"/>
    <property type="match status" value="1"/>
</dbReference>
<feature type="transmembrane region" description="Helical" evidence="11">
    <location>
        <begin position="336"/>
        <end position="355"/>
    </location>
</feature>
<reference evidence="12 13" key="1">
    <citation type="submission" date="2018-03" db="EMBL/GenBank/DDBJ databases">
        <title>A gene transfer event suggests a long-term partnership between eustigmatophyte algae and a novel lineage of endosymbiotic bacteria.</title>
        <authorList>
            <person name="Yurchenko T."/>
            <person name="Sevcikova T."/>
            <person name="Pribyl P."/>
            <person name="El Karkouri K."/>
            <person name="Klimes V."/>
            <person name="Amaral R."/>
            <person name="Zbrankova V."/>
            <person name="Kim E."/>
            <person name="Raoult D."/>
            <person name="Santos L.M.A."/>
            <person name="Elias M."/>
        </authorList>
    </citation>
    <scope>NUCLEOTIDE SEQUENCE [LARGE SCALE GENOMIC DNA]</scope>
    <source>
        <strain evidence="12">CCALA 838</strain>
    </source>
</reference>
<name>A0A2P1P9G6_9RICK</name>
<evidence type="ECO:0000256" key="2">
    <source>
        <dbReference type="ARBA" id="ARBA00007127"/>
    </source>
</evidence>
<keyword evidence="4" id="KW-1003">Cell membrane</keyword>
<feature type="transmembrane region" description="Helical" evidence="11">
    <location>
        <begin position="31"/>
        <end position="51"/>
    </location>
</feature>
<keyword evidence="9 11" id="KW-0472">Membrane</keyword>
<dbReference type="InterPro" id="IPR004667">
    <property type="entry name" value="ADP_ATP_car_bac_type"/>
</dbReference>
<proteinExistence type="inferred from homology"/>
<dbReference type="EMBL" id="CP027845">
    <property type="protein sequence ID" value="AVP87890.1"/>
    <property type="molecule type" value="Genomic_DNA"/>
</dbReference>
<feature type="transmembrane region" description="Helical" evidence="11">
    <location>
        <begin position="102"/>
        <end position="119"/>
    </location>
</feature>
<dbReference type="KEGG" id="ptc:phytr_9620"/>
<keyword evidence="7 11" id="KW-0067">ATP-binding</keyword>
<protein>
    <recommendedName>
        <fullName evidence="11">ADP,ATP carrier protein</fullName>
    </recommendedName>
</protein>
<evidence type="ECO:0000256" key="7">
    <source>
        <dbReference type="ARBA" id="ARBA00022840"/>
    </source>
</evidence>
<dbReference type="OrthoDB" id="19786at2"/>
<dbReference type="GO" id="GO:0005524">
    <property type="term" value="F:ATP binding"/>
    <property type="evidence" value="ECO:0007669"/>
    <property type="project" value="UniProtKB-KW"/>
</dbReference>
<feature type="transmembrane region" description="Helical" evidence="11">
    <location>
        <begin position="477"/>
        <end position="495"/>
    </location>
</feature>
<evidence type="ECO:0000256" key="1">
    <source>
        <dbReference type="ARBA" id="ARBA00004651"/>
    </source>
</evidence>
<comment type="function">
    <text evidence="10 11">Provides the rickettsial cell with host ATP in exchange for rickettsial ADP. This is an obligate exchange system. This energy acquiring activity is an important component of rickettsial parasitism.</text>
</comment>
<dbReference type="NCBIfam" id="TIGR00769">
    <property type="entry name" value="AAA"/>
    <property type="match status" value="1"/>
</dbReference>
<dbReference type="RefSeq" id="WP_106874730.1">
    <property type="nucleotide sequence ID" value="NZ_CP027845.1"/>
</dbReference>
<evidence type="ECO:0000256" key="4">
    <source>
        <dbReference type="ARBA" id="ARBA00022475"/>
    </source>
</evidence>
<comment type="similarity">
    <text evidence="2 11">Belongs to the ADP/ATP translocase tlc family.</text>
</comment>
<keyword evidence="13" id="KW-1185">Reference proteome</keyword>
<evidence type="ECO:0000256" key="11">
    <source>
        <dbReference type="RuleBase" id="RU363121"/>
    </source>
</evidence>